<dbReference type="PANTHER" id="PTHR24305:SF166">
    <property type="entry name" value="CYTOCHROME P450 12A4, MITOCHONDRIAL-RELATED"/>
    <property type="match status" value="1"/>
</dbReference>
<proteinExistence type="inferred from homology"/>
<evidence type="ECO:0000256" key="2">
    <source>
        <dbReference type="PIRSR" id="PIRSR602401-1"/>
    </source>
</evidence>
<dbReference type="AlphaFoldDB" id="A0A0B8MXY1"/>
<dbReference type="Pfam" id="PF00067">
    <property type="entry name" value="p450"/>
    <property type="match status" value="1"/>
</dbReference>
<dbReference type="CDD" id="cd11069">
    <property type="entry name" value="CYP_FUM15-like"/>
    <property type="match status" value="1"/>
</dbReference>
<keyword evidence="3" id="KW-1133">Transmembrane helix</keyword>
<gene>
    <name evidence="4" type="ORF">TCE0_011r00492</name>
</gene>
<feature type="binding site" description="axial binding residue" evidence="2">
    <location>
        <position position="500"/>
    </location>
    <ligand>
        <name>heme</name>
        <dbReference type="ChEBI" id="CHEBI:30413"/>
    </ligand>
    <ligandPart>
        <name>Fe</name>
        <dbReference type="ChEBI" id="CHEBI:18248"/>
    </ligandPart>
</feature>
<organism evidence="4 5">
    <name type="scientific">Talaromyces pinophilus</name>
    <name type="common">Penicillium pinophilum</name>
    <dbReference type="NCBI Taxonomy" id="128442"/>
    <lineage>
        <taxon>Eukaryota</taxon>
        <taxon>Fungi</taxon>
        <taxon>Dikarya</taxon>
        <taxon>Ascomycota</taxon>
        <taxon>Pezizomycotina</taxon>
        <taxon>Eurotiomycetes</taxon>
        <taxon>Eurotiomycetidae</taxon>
        <taxon>Eurotiales</taxon>
        <taxon>Trichocomaceae</taxon>
        <taxon>Talaromyces</taxon>
        <taxon>Talaromyces sect. Talaromyces</taxon>
    </lineage>
</organism>
<keyword evidence="3" id="KW-0812">Transmembrane</keyword>
<feature type="transmembrane region" description="Helical" evidence="3">
    <location>
        <begin position="35"/>
        <end position="56"/>
    </location>
</feature>
<dbReference type="Gene3D" id="1.10.630.10">
    <property type="entry name" value="Cytochrome P450"/>
    <property type="match status" value="1"/>
</dbReference>
<dbReference type="InterPro" id="IPR050121">
    <property type="entry name" value="Cytochrome_P450_monoxygenase"/>
</dbReference>
<dbReference type="PANTHER" id="PTHR24305">
    <property type="entry name" value="CYTOCHROME P450"/>
    <property type="match status" value="1"/>
</dbReference>
<keyword evidence="2" id="KW-0349">Heme</keyword>
<protein>
    <recommendedName>
        <fullName evidence="6">Cytochrome P450</fullName>
    </recommendedName>
</protein>
<dbReference type="GO" id="GO:0016705">
    <property type="term" value="F:oxidoreductase activity, acting on paired donors, with incorporation or reduction of molecular oxygen"/>
    <property type="evidence" value="ECO:0007669"/>
    <property type="project" value="InterPro"/>
</dbReference>
<keyword evidence="3" id="KW-0472">Membrane</keyword>
<keyword evidence="2" id="KW-0479">Metal-binding</keyword>
<comment type="similarity">
    <text evidence="1">Belongs to the cytochrome P450 family.</text>
</comment>
<dbReference type="GO" id="GO:0005506">
    <property type="term" value="F:iron ion binding"/>
    <property type="evidence" value="ECO:0007669"/>
    <property type="project" value="InterPro"/>
</dbReference>
<sequence>MAAISWRLVHLSVVPITYAVVQYGPQSGFLGALARAGYFGCFYILASVALALHMIWARFLWPIWLSPLTDLPQPKGGSWLIGHWWQLFRNGTAESERWLREIENDGFIYYRSLLNSQRIVITTPALVGEICTRVDEFVKPVIARGIAGRILGEGLVLSELEKHKQQRRIFLPIFAPRHIREMFPIFWGKTRELTQKMTQEVLSDPHRDAVFEVGHWASRGALDIVTMATIGEDFGSIQDENATLAKTFRRAIEPSRGYIVLAMLEIWLPAWLVHILPNKMNRTMGESVPILRDLCRRLLRERRQQALEKSSNGKDLLSLCFHYEEVAQANEEEVIDQMTTFLAAGHETISVGITWAVYMLCLYPEWQTLLREEARAHLPDPNANIDHNNGSQSRMATSADVDNMPLIQAFINEVLRWYPPIPQTMRETLQDTVIGGRVIPKGTWIALPIKGFHRDERVWGPDANQFNPRRWLNADGSVNLNGGCQNKFFNLAFMQGSRSCVAQGFSKAEMACVIGALVGRFSFELVDSGLLDESKMEIAVGSLSARPLHGLDVKFKYLDGWEEKKT</sequence>
<dbReference type="InterPro" id="IPR002401">
    <property type="entry name" value="Cyt_P450_E_grp-I"/>
</dbReference>
<dbReference type="GO" id="GO:0020037">
    <property type="term" value="F:heme binding"/>
    <property type="evidence" value="ECO:0007669"/>
    <property type="project" value="InterPro"/>
</dbReference>
<dbReference type="SUPFAM" id="SSF48264">
    <property type="entry name" value="Cytochrome P450"/>
    <property type="match status" value="1"/>
</dbReference>
<evidence type="ECO:0000256" key="3">
    <source>
        <dbReference type="SAM" id="Phobius"/>
    </source>
</evidence>
<comment type="cofactor">
    <cofactor evidence="2">
        <name>heme</name>
        <dbReference type="ChEBI" id="CHEBI:30413"/>
    </cofactor>
</comment>
<evidence type="ECO:0000313" key="5">
    <source>
        <dbReference type="Proteomes" id="UP000053095"/>
    </source>
</evidence>
<dbReference type="InterPro" id="IPR036396">
    <property type="entry name" value="Cyt_P450_sf"/>
</dbReference>
<evidence type="ECO:0008006" key="6">
    <source>
        <dbReference type="Google" id="ProtNLM"/>
    </source>
</evidence>
<dbReference type="EMBL" id="DF933807">
    <property type="protein sequence ID" value="GAM33533.1"/>
    <property type="molecule type" value="Genomic_DNA"/>
</dbReference>
<evidence type="ECO:0000313" key="4">
    <source>
        <dbReference type="EMBL" id="GAM33533.1"/>
    </source>
</evidence>
<accession>A0A0B8MXY1</accession>
<dbReference type="Proteomes" id="UP000053095">
    <property type="component" value="Unassembled WGS sequence"/>
</dbReference>
<reference evidence="5" key="1">
    <citation type="journal article" date="2015" name="Genome Announc.">
        <title>Draft genome sequence of Talaromyces cellulolyticus strain Y-94, a source of lignocellulosic biomass-degrading enzymes.</title>
        <authorList>
            <person name="Fujii T."/>
            <person name="Koike H."/>
            <person name="Sawayama S."/>
            <person name="Yano S."/>
            <person name="Inoue H."/>
        </authorList>
    </citation>
    <scope>NUCLEOTIDE SEQUENCE [LARGE SCALE GENOMIC DNA]</scope>
    <source>
        <strain evidence="5">Y-94</strain>
    </source>
</reference>
<evidence type="ECO:0000256" key="1">
    <source>
        <dbReference type="ARBA" id="ARBA00010617"/>
    </source>
</evidence>
<dbReference type="InterPro" id="IPR001128">
    <property type="entry name" value="Cyt_P450"/>
</dbReference>
<keyword evidence="5" id="KW-1185">Reference proteome</keyword>
<dbReference type="GO" id="GO:0004497">
    <property type="term" value="F:monooxygenase activity"/>
    <property type="evidence" value="ECO:0007669"/>
    <property type="project" value="InterPro"/>
</dbReference>
<dbReference type="PRINTS" id="PR00463">
    <property type="entry name" value="EP450I"/>
</dbReference>
<name>A0A0B8MXY1_TALPI</name>
<keyword evidence="2" id="KW-0408">Iron</keyword>
<dbReference type="PRINTS" id="PR00385">
    <property type="entry name" value="P450"/>
</dbReference>